<dbReference type="Proteomes" id="UP001058364">
    <property type="component" value="Chromosome"/>
</dbReference>
<protein>
    <submittedName>
        <fullName evidence="1">Uncharacterized protein</fullName>
    </submittedName>
</protein>
<proteinExistence type="predicted"/>
<reference evidence="1" key="1">
    <citation type="submission" date="2022-08" db="EMBL/GenBank/DDBJ databases">
        <title>Complete genome sequence of Mycoplasma molare type strain H 542.</title>
        <authorList>
            <person name="Spergser J."/>
        </authorList>
    </citation>
    <scope>NUCLEOTIDE SEQUENCE</scope>
    <source>
        <strain evidence="1">H 542</strain>
    </source>
</reference>
<accession>A0ABY5TYS2</accession>
<sequence>MKNNLQTKKSQELDLSFDLEILKHENRIIDIKIKGIIRNIKFNSNYFNWFIEDLLFLLDNNGYQKRWDYGQINIQGIKNLNLNEQEQELFIKECKTITNFDLLIKEE</sequence>
<keyword evidence="2" id="KW-1185">Reference proteome</keyword>
<gene>
    <name evidence="1" type="ORF">NX772_03880</name>
</gene>
<evidence type="ECO:0000313" key="1">
    <source>
        <dbReference type="EMBL" id="UWD34194.1"/>
    </source>
</evidence>
<organism evidence="1 2">
    <name type="scientific">Mesomycoplasma molare</name>
    <dbReference type="NCBI Taxonomy" id="171288"/>
    <lineage>
        <taxon>Bacteria</taxon>
        <taxon>Bacillati</taxon>
        <taxon>Mycoplasmatota</taxon>
        <taxon>Mycoplasmoidales</taxon>
        <taxon>Metamycoplasmataceae</taxon>
        <taxon>Mesomycoplasma</taxon>
    </lineage>
</organism>
<name>A0ABY5TYS2_9BACT</name>
<dbReference type="RefSeq" id="WP_027123616.1">
    <property type="nucleotide sequence ID" value="NZ_CP103423.1"/>
</dbReference>
<evidence type="ECO:0000313" key="2">
    <source>
        <dbReference type="Proteomes" id="UP001058364"/>
    </source>
</evidence>
<dbReference type="EMBL" id="CP103423">
    <property type="protein sequence ID" value="UWD34194.1"/>
    <property type="molecule type" value="Genomic_DNA"/>
</dbReference>